<sequence length="98" mass="11194">MKLFENELTLDLDLYVLVLKVRTWVTNAYEVLVEHEPHWFLKEPPLPPLPHVEDFGLIEVPLEFLRLDYTSPALSAESSCVSPEAGIIDLTSDTDEEI</sequence>
<organism evidence="1 2">
    <name type="scientific">Morella rubra</name>
    <name type="common">Chinese bayberry</name>
    <dbReference type="NCBI Taxonomy" id="262757"/>
    <lineage>
        <taxon>Eukaryota</taxon>
        <taxon>Viridiplantae</taxon>
        <taxon>Streptophyta</taxon>
        <taxon>Embryophyta</taxon>
        <taxon>Tracheophyta</taxon>
        <taxon>Spermatophyta</taxon>
        <taxon>Magnoliopsida</taxon>
        <taxon>eudicotyledons</taxon>
        <taxon>Gunneridae</taxon>
        <taxon>Pentapetalae</taxon>
        <taxon>rosids</taxon>
        <taxon>fabids</taxon>
        <taxon>Fagales</taxon>
        <taxon>Myricaceae</taxon>
        <taxon>Morella</taxon>
    </lineage>
</organism>
<evidence type="ECO:0000313" key="2">
    <source>
        <dbReference type="Proteomes" id="UP000516437"/>
    </source>
</evidence>
<accession>A0A6A1UQU3</accession>
<proteinExistence type="predicted"/>
<gene>
    <name evidence="1" type="ORF">CJ030_MR8G005829</name>
</gene>
<name>A0A6A1UQU3_9ROSI</name>
<comment type="caution">
    <text evidence="1">The sequence shown here is derived from an EMBL/GenBank/DDBJ whole genome shotgun (WGS) entry which is preliminary data.</text>
</comment>
<keyword evidence="2" id="KW-1185">Reference proteome</keyword>
<reference evidence="1 2" key="1">
    <citation type="journal article" date="2019" name="Plant Biotechnol. J.">
        <title>The red bayberry genome and genetic basis of sex determination.</title>
        <authorList>
            <person name="Jia H.M."/>
            <person name="Jia H.J."/>
            <person name="Cai Q.L."/>
            <person name="Wang Y."/>
            <person name="Zhao H.B."/>
            <person name="Yang W.F."/>
            <person name="Wang G.Y."/>
            <person name="Li Y.H."/>
            <person name="Zhan D.L."/>
            <person name="Shen Y.T."/>
            <person name="Niu Q.F."/>
            <person name="Chang L."/>
            <person name="Qiu J."/>
            <person name="Zhao L."/>
            <person name="Xie H.B."/>
            <person name="Fu W.Y."/>
            <person name="Jin J."/>
            <person name="Li X.W."/>
            <person name="Jiao Y."/>
            <person name="Zhou C.C."/>
            <person name="Tu T."/>
            <person name="Chai C.Y."/>
            <person name="Gao J.L."/>
            <person name="Fan L.J."/>
            <person name="van de Weg E."/>
            <person name="Wang J.Y."/>
            <person name="Gao Z.S."/>
        </authorList>
    </citation>
    <scope>NUCLEOTIDE SEQUENCE [LARGE SCALE GENOMIC DNA]</scope>
    <source>
        <tissue evidence="1">Leaves</tissue>
    </source>
</reference>
<dbReference type="EMBL" id="RXIC02000026">
    <property type="protein sequence ID" value="KAB1202623.1"/>
    <property type="molecule type" value="Genomic_DNA"/>
</dbReference>
<protein>
    <submittedName>
        <fullName evidence="1">Uncharacterized protein</fullName>
    </submittedName>
</protein>
<dbReference type="Proteomes" id="UP000516437">
    <property type="component" value="Chromosome 8"/>
</dbReference>
<dbReference type="AlphaFoldDB" id="A0A6A1UQU3"/>
<evidence type="ECO:0000313" key="1">
    <source>
        <dbReference type="EMBL" id="KAB1202623.1"/>
    </source>
</evidence>